<protein>
    <submittedName>
        <fullName evidence="1">Uncharacterized protein</fullName>
    </submittedName>
</protein>
<dbReference type="AlphaFoldDB" id="A0A106BVX6"/>
<dbReference type="STRING" id="1123392.GCA_000376425_00101"/>
<organism evidence="1 2">
    <name type="scientific">Thiobacillus denitrificans</name>
    <dbReference type="NCBI Taxonomy" id="36861"/>
    <lineage>
        <taxon>Bacteria</taxon>
        <taxon>Pseudomonadati</taxon>
        <taxon>Pseudomonadota</taxon>
        <taxon>Betaproteobacteria</taxon>
        <taxon>Nitrosomonadales</taxon>
        <taxon>Thiobacillaceae</taxon>
        <taxon>Thiobacillus</taxon>
    </lineage>
</organism>
<dbReference type="EMBL" id="LDUG01000003">
    <property type="protein sequence ID" value="KVW99611.1"/>
    <property type="molecule type" value="Genomic_DNA"/>
</dbReference>
<proteinExistence type="predicted"/>
<dbReference type="PATRIC" id="fig|36861.3.peg.1945"/>
<sequence length="117" mass="13033">MRIHASTPLSTAAESVPGLPLWQLAPTRDSAGQRLTDFMMLIPRLRSRPRAEIERASRDIQAVLALHPDVVFADLNLRLNLLWVSLRPRQGAISELVAAIRLRVPEAVLIAHHVAPR</sequence>
<keyword evidence="2" id="KW-1185">Reference proteome</keyword>
<dbReference type="Proteomes" id="UP000064243">
    <property type="component" value="Unassembled WGS sequence"/>
</dbReference>
<comment type="caution">
    <text evidence="1">The sequence shown here is derived from an EMBL/GenBank/DDBJ whole genome shotgun (WGS) entry which is preliminary data.</text>
</comment>
<evidence type="ECO:0000313" key="2">
    <source>
        <dbReference type="Proteomes" id="UP000064243"/>
    </source>
</evidence>
<accession>A0A106BVX6</accession>
<gene>
    <name evidence="1" type="ORF">ABW22_01095</name>
</gene>
<evidence type="ECO:0000313" key="1">
    <source>
        <dbReference type="EMBL" id="KVW99611.1"/>
    </source>
</evidence>
<name>A0A106BVX6_THIDE</name>
<reference evidence="1 2" key="1">
    <citation type="journal article" date="2015" name="Appl. Environ. Microbiol.">
        <title>Aerobic and Anaerobic Thiosulfate Oxidation by a Cold-Adapted, Subglacial Chemoautotroph.</title>
        <authorList>
            <person name="Harrold Z.R."/>
            <person name="Skidmore M.L."/>
            <person name="Hamilton T.L."/>
            <person name="Desch L."/>
            <person name="Amada K."/>
            <person name="van Gelder W."/>
            <person name="Glover K."/>
            <person name="Roden E.E."/>
            <person name="Boyd E.S."/>
        </authorList>
    </citation>
    <scope>NUCLEOTIDE SEQUENCE [LARGE SCALE GENOMIC DNA]</scope>
    <source>
        <strain evidence="1 2">RG</strain>
    </source>
</reference>